<dbReference type="SUPFAM" id="SSF51905">
    <property type="entry name" value="FAD/NAD(P)-binding domain"/>
    <property type="match status" value="1"/>
</dbReference>
<dbReference type="PANTHER" id="PTHR43400">
    <property type="entry name" value="FUMARATE REDUCTASE"/>
    <property type="match status" value="1"/>
</dbReference>
<dbReference type="InterPro" id="IPR036188">
    <property type="entry name" value="FAD/NAD-bd_sf"/>
</dbReference>
<dbReference type="AlphaFoldDB" id="A0A6A8MDR4"/>
<dbReference type="EMBL" id="VUMX01000008">
    <property type="protein sequence ID" value="MST86879.1"/>
    <property type="molecule type" value="Genomic_DNA"/>
</dbReference>
<dbReference type="Gene3D" id="3.90.700.10">
    <property type="entry name" value="Succinate dehydrogenase/fumarate reductase flavoprotein, catalytic domain"/>
    <property type="match status" value="1"/>
</dbReference>
<evidence type="ECO:0000256" key="7">
    <source>
        <dbReference type="ARBA" id="ARBA00049922"/>
    </source>
</evidence>
<keyword evidence="4 8" id="KW-0285">Flavoprotein</keyword>
<comment type="catalytic activity">
    <reaction evidence="7 8">
        <text>dihydrourocanate + A = urocanate + AH2</text>
        <dbReference type="Rhea" id="RHEA:36059"/>
        <dbReference type="ChEBI" id="CHEBI:13193"/>
        <dbReference type="ChEBI" id="CHEBI:17499"/>
        <dbReference type="ChEBI" id="CHEBI:27247"/>
        <dbReference type="ChEBI" id="CHEBI:72991"/>
        <dbReference type="EC" id="1.3.99.33"/>
    </reaction>
</comment>
<sequence length="617" mass="66423">MKAGKYTVDAQGHNGKFKLTVTVDEDRITDVQVAAGETAGISDAAMKRIPEAIVKGQTLNVDVVSGASLTSRGILDGVGQAIELAGGDADEFKKRPKYQAAETGSQEITVDVAVVGAGGAGFTAAVRSLQHGLKVALLEKAPTVGGNTMRSGGFLNAADPEWQNKFPALPGENVTLEQMMEVKEDEIAPEYRDDFKEMQKQIKAYLDSGKNYLFDSVLFHRLQTYLGGKRVDLKGNEIYSDYSLAKTLTDHALESVKWLASIGVDFNMSAVTMPVGALWRRAHKPVESDGFGYIKALKKYYDEHGGQTFTDAKVTDLLLENGRVTGVKTDKLTVHAKAVILTAGGYSANTKMLQKYNTYWDDIPDNMKTTNAPYITGDGINLGLEAGAALVGMGFTQMMPVADPKTGEYNTGLQVPPADFVMVNQKGDRFVNEYAGRDTLAKAAIANGGLFYLIADETIKNSAYNTDENKIKQEIANGQLYKADTLEELAKQIKVDPDHLLASIKKYNQYVDQGDDPEFHKSVFDHRVENGPFYATPRQPAMHHTMGGLKIDAGAHVLNEAGQRIAGLYSAGENAGGVHAGNRLGGNALADVFTFGRIAADSANAELAVDTVSGASN</sequence>
<protein>
    <recommendedName>
        <fullName evidence="3 8">Urocanate reductase</fullName>
        <ecNumber evidence="2 8">1.3.99.33</ecNumber>
    </recommendedName>
</protein>
<dbReference type="PRINTS" id="PR00411">
    <property type="entry name" value="PNDRDTASEI"/>
</dbReference>
<comment type="similarity">
    <text evidence="1 8">Belongs to the FAD-dependent oxidoreductase 2 family. FRD/SDH subfamily.</text>
</comment>
<reference evidence="10 11" key="1">
    <citation type="submission" date="2019-08" db="EMBL/GenBank/DDBJ databases">
        <title>In-depth cultivation of the pig gut microbiome towards novel bacterial diversity and tailored functional studies.</title>
        <authorList>
            <person name="Wylensek D."/>
            <person name="Hitch T.C.A."/>
            <person name="Clavel T."/>
        </authorList>
    </citation>
    <scope>NUCLEOTIDE SEQUENCE [LARGE SCALE GENOMIC DNA]</scope>
    <source>
        <strain evidence="10 11">Bifido-178-WT-2B</strain>
    </source>
</reference>
<dbReference type="GO" id="GO:0010181">
    <property type="term" value="F:FMN binding"/>
    <property type="evidence" value="ECO:0007669"/>
    <property type="project" value="InterPro"/>
</dbReference>
<dbReference type="SMART" id="SM00900">
    <property type="entry name" value="FMN_bind"/>
    <property type="match status" value="1"/>
</dbReference>
<evidence type="ECO:0000256" key="4">
    <source>
        <dbReference type="ARBA" id="ARBA00022630"/>
    </source>
</evidence>
<evidence type="ECO:0000259" key="9">
    <source>
        <dbReference type="SMART" id="SM00900"/>
    </source>
</evidence>
<comment type="cofactor">
    <cofactor evidence="8">
        <name>FMN</name>
        <dbReference type="ChEBI" id="CHEBI:58210"/>
    </cofactor>
    <text evidence="8">Binds 1 or 2 FMN covalently per subunit.</text>
</comment>
<dbReference type="Pfam" id="PF04205">
    <property type="entry name" value="FMN_bind"/>
    <property type="match status" value="1"/>
</dbReference>
<feature type="domain" description="FMN-binding" evidence="9">
    <location>
        <begin position="12"/>
        <end position="85"/>
    </location>
</feature>
<dbReference type="InterPro" id="IPR003953">
    <property type="entry name" value="FAD-dep_OxRdtase_2_FAD-bd"/>
</dbReference>
<comment type="cofactor">
    <cofactor evidence="8">
        <name>FAD</name>
        <dbReference type="ChEBI" id="CHEBI:57692"/>
    </cofactor>
    <text evidence="8">Binds 1 FAD per subunit.</text>
</comment>
<dbReference type="SUPFAM" id="SSF56425">
    <property type="entry name" value="Succinate dehydrogenase/fumarate reductase flavoprotein, catalytic domain"/>
    <property type="match status" value="1"/>
</dbReference>
<evidence type="ECO:0000313" key="10">
    <source>
        <dbReference type="EMBL" id="MST86879.1"/>
    </source>
</evidence>
<dbReference type="InterPro" id="IPR010960">
    <property type="entry name" value="Flavocytochrome_c"/>
</dbReference>
<organism evidence="10 11">
    <name type="scientific">Lactobacillus porci</name>
    <dbReference type="NCBI Taxonomy" id="2012477"/>
    <lineage>
        <taxon>Bacteria</taxon>
        <taxon>Bacillati</taxon>
        <taxon>Bacillota</taxon>
        <taxon>Bacilli</taxon>
        <taxon>Lactobacillales</taxon>
        <taxon>Lactobacillaceae</taxon>
        <taxon>Lactobacillus</taxon>
    </lineage>
</organism>
<dbReference type="Proteomes" id="UP000438120">
    <property type="component" value="Unassembled WGS sequence"/>
</dbReference>
<evidence type="ECO:0000256" key="2">
    <source>
        <dbReference type="ARBA" id="ARBA00013137"/>
    </source>
</evidence>
<evidence type="ECO:0000256" key="1">
    <source>
        <dbReference type="ARBA" id="ARBA00008040"/>
    </source>
</evidence>
<evidence type="ECO:0000256" key="3">
    <source>
        <dbReference type="ARBA" id="ARBA00015872"/>
    </source>
</evidence>
<accession>A0A6A8MDR4</accession>
<comment type="caution">
    <text evidence="10">The sequence shown here is derived from an EMBL/GenBank/DDBJ whole genome shotgun (WGS) entry which is preliminary data.</text>
</comment>
<dbReference type="Gene3D" id="3.90.1010.20">
    <property type="match status" value="1"/>
</dbReference>
<keyword evidence="11" id="KW-1185">Reference proteome</keyword>
<dbReference type="InterPro" id="IPR007329">
    <property type="entry name" value="FMN-bd"/>
</dbReference>
<dbReference type="Pfam" id="PF00890">
    <property type="entry name" value="FAD_binding_2"/>
    <property type="match status" value="1"/>
</dbReference>
<dbReference type="NCBIfam" id="TIGR01813">
    <property type="entry name" value="flavo_cyto_c"/>
    <property type="match status" value="1"/>
</dbReference>
<proteinExistence type="inferred from homology"/>
<keyword evidence="6 8" id="KW-0560">Oxidoreductase</keyword>
<dbReference type="InterPro" id="IPR027477">
    <property type="entry name" value="Succ_DH/fumarate_Rdtase_cat_sf"/>
</dbReference>
<gene>
    <name evidence="10" type="ORF">FYJ62_04320</name>
</gene>
<dbReference type="InterPro" id="IPR050315">
    <property type="entry name" value="FAD-oxidoreductase_2"/>
</dbReference>
<evidence type="ECO:0000313" key="11">
    <source>
        <dbReference type="Proteomes" id="UP000438120"/>
    </source>
</evidence>
<dbReference type="Gene3D" id="3.50.50.60">
    <property type="entry name" value="FAD/NAD(P)-binding domain"/>
    <property type="match status" value="2"/>
</dbReference>
<evidence type="ECO:0000256" key="8">
    <source>
        <dbReference type="RuleBase" id="RU366062"/>
    </source>
</evidence>
<name>A0A6A8MDR4_9LACO</name>
<dbReference type="RefSeq" id="WP_154548086.1">
    <property type="nucleotide sequence ID" value="NZ_VUMX01000008.1"/>
</dbReference>
<evidence type="ECO:0000256" key="6">
    <source>
        <dbReference type="ARBA" id="ARBA00023002"/>
    </source>
</evidence>
<dbReference type="GO" id="GO:0016020">
    <property type="term" value="C:membrane"/>
    <property type="evidence" value="ECO:0007669"/>
    <property type="project" value="InterPro"/>
</dbReference>
<dbReference type="OrthoDB" id="9806724at2"/>
<dbReference type="GO" id="GO:0033765">
    <property type="term" value="F:steroid dehydrogenase activity, acting on the CH-CH group of donors"/>
    <property type="evidence" value="ECO:0007669"/>
    <property type="project" value="UniProtKB-ARBA"/>
</dbReference>
<keyword evidence="5 8" id="KW-0274">FAD</keyword>
<dbReference type="PANTHER" id="PTHR43400:SF7">
    <property type="entry name" value="FAD-DEPENDENT OXIDOREDUCTASE 2 FAD BINDING DOMAIN-CONTAINING PROTEIN"/>
    <property type="match status" value="1"/>
</dbReference>
<evidence type="ECO:0000256" key="5">
    <source>
        <dbReference type="ARBA" id="ARBA00022827"/>
    </source>
</evidence>
<dbReference type="EC" id="1.3.99.33" evidence="2 8"/>